<dbReference type="Proteomes" id="UP001163105">
    <property type="component" value="Unassembled WGS sequence"/>
</dbReference>
<protein>
    <submittedName>
        <fullName evidence="2">CAMK/CAMKL/PASK protein kinase</fullName>
    </submittedName>
</protein>
<evidence type="ECO:0000313" key="3">
    <source>
        <dbReference type="Proteomes" id="UP001163105"/>
    </source>
</evidence>
<gene>
    <name evidence="2" type="ORF">O9K51_01186</name>
</gene>
<dbReference type="EMBL" id="JAQHRD010000001">
    <property type="protein sequence ID" value="KAJ6446413.1"/>
    <property type="molecule type" value="Genomic_DNA"/>
</dbReference>
<dbReference type="GO" id="GO:0016301">
    <property type="term" value="F:kinase activity"/>
    <property type="evidence" value="ECO:0007669"/>
    <property type="project" value="UniProtKB-KW"/>
</dbReference>
<comment type="caution">
    <text evidence="2">The sequence shown here is derived from an EMBL/GenBank/DDBJ whole genome shotgun (WGS) entry which is preliminary data.</text>
</comment>
<reference evidence="2" key="1">
    <citation type="submission" date="2023-01" db="EMBL/GenBank/DDBJ databases">
        <title>The growth and conidiation of Purpureocillium lavendulum are regulated by nitrogen source and histone H3K14 acetylation.</title>
        <authorList>
            <person name="Tang P."/>
            <person name="Han J."/>
            <person name="Zhang C."/>
            <person name="Tang P."/>
            <person name="Qi F."/>
            <person name="Zhang K."/>
            <person name="Liang L."/>
        </authorList>
    </citation>
    <scope>NUCLEOTIDE SEQUENCE</scope>
    <source>
        <strain evidence="2">YMF1.00683</strain>
    </source>
</reference>
<feature type="compositionally biased region" description="Acidic residues" evidence="1">
    <location>
        <begin position="453"/>
        <end position="471"/>
    </location>
</feature>
<feature type="region of interest" description="Disordered" evidence="1">
    <location>
        <begin position="1"/>
        <end position="239"/>
    </location>
</feature>
<proteinExistence type="predicted"/>
<feature type="compositionally biased region" description="Low complexity" evidence="1">
    <location>
        <begin position="102"/>
        <end position="111"/>
    </location>
</feature>
<evidence type="ECO:0000313" key="2">
    <source>
        <dbReference type="EMBL" id="KAJ6446413.1"/>
    </source>
</evidence>
<feature type="compositionally biased region" description="Low complexity" evidence="1">
    <location>
        <begin position="13"/>
        <end position="40"/>
    </location>
</feature>
<dbReference type="AlphaFoldDB" id="A0AB34G3X4"/>
<feature type="region of interest" description="Disordered" evidence="1">
    <location>
        <begin position="453"/>
        <end position="479"/>
    </location>
</feature>
<feature type="compositionally biased region" description="Low complexity" evidence="1">
    <location>
        <begin position="199"/>
        <end position="239"/>
    </location>
</feature>
<feature type="region of interest" description="Disordered" evidence="1">
    <location>
        <begin position="519"/>
        <end position="556"/>
    </location>
</feature>
<feature type="compositionally biased region" description="Polar residues" evidence="1">
    <location>
        <begin position="41"/>
        <end position="50"/>
    </location>
</feature>
<feature type="compositionally biased region" description="Polar residues" evidence="1">
    <location>
        <begin position="171"/>
        <end position="184"/>
    </location>
</feature>
<feature type="region of interest" description="Disordered" evidence="1">
    <location>
        <begin position="251"/>
        <end position="271"/>
    </location>
</feature>
<sequence>MSSLQRARSLRKPPGLSSDSNNNNNSNAAPSSKGPSGPSGQQQRPRTASPTRLPMKNTTTTTAATARSSNAVPANPVATRAARPASMHLGRTASVSRTNQHGGATATATAGAGAGAHEAPRRDVSSRYPPLTSSNRAHPAQPRPTSASGAATTTASTQGGLRRAATHKRANSSVTKLSSATTLRPPSRDRPGPVTTRTARSSSVANPSPSTPTATAAATSKQVSGAPLAHAHAPAPAQPRLHRPAFSTLQQHYSPAKKLAPKPLTSTYLAPPSPSKLPANVAASAETGKLQAELLQLHLLHRDAAATHAQWRDSARETLGRRFARLGEASAAVADRQRAGVERDNVLALRRWASTGKALDERIQILDEVLGGLWALGDTGGRYSRAVRRFERWIERAQRIEARREDSAALSLDDDHDDQGDSLFVGELDDAWRDDCAGMTRRLEAWRAQLEEIDDLDNGGDDDDDDDDDTVSDPPSASLKTMLDGARRLLHGMLRELRLMEELEQAALASEDEWITKINREVEDENENEVDDGHGRGRGRGRGGDTPRAGAVWRVV</sequence>
<name>A0AB34G3X4_9HYPO</name>
<feature type="compositionally biased region" description="Low complexity" evidence="1">
    <location>
        <begin position="145"/>
        <end position="160"/>
    </location>
</feature>
<keyword evidence="2" id="KW-0418">Kinase</keyword>
<keyword evidence="3" id="KW-1185">Reference proteome</keyword>
<organism evidence="2 3">
    <name type="scientific">Purpureocillium lavendulum</name>
    <dbReference type="NCBI Taxonomy" id="1247861"/>
    <lineage>
        <taxon>Eukaryota</taxon>
        <taxon>Fungi</taxon>
        <taxon>Dikarya</taxon>
        <taxon>Ascomycota</taxon>
        <taxon>Pezizomycotina</taxon>
        <taxon>Sordariomycetes</taxon>
        <taxon>Hypocreomycetidae</taxon>
        <taxon>Hypocreales</taxon>
        <taxon>Ophiocordycipitaceae</taxon>
        <taxon>Purpureocillium</taxon>
    </lineage>
</organism>
<accession>A0AB34G3X4</accession>
<evidence type="ECO:0000256" key="1">
    <source>
        <dbReference type="SAM" id="MobiDB-lite"/>
    </source>
</evidence>
<keyword evidence="2" id="KW-0808">Transferase</keyword>